<dbReference type="Gene3D" id="2.40.160.60">
    <property type="entry name" value="Outer membrane protein transport protein (OMPP1/FadL/TodX)"/>
    <property type="match status" value="1"/>
</dbReference>
<keyword evidence="6" id="KW-0472">Membrane</keyword>
<evidence type="ECO:0000256" key="7">
    <source>
        <dbReference type="ARBA" id="ARBA00023237"/>
    </source>
</evidence>
<dbReference type="RefSeq" id="WP_372267018.1">
    <property type="nucleotide sequence ID" value="NZ_JBFRUW010000060.1"/>
</dbReference>
<sequence>MKKHFLALAITSVVSQAYAAGPLLPELGSLNVSTAGAGSAALAESALTAWTNPAGMSQLEEMNVTMNAALLDTTFDYTDAGSTGAFANGQNADGGTLTPAASFYFATPINDKFHGGIALASQGGSGVDYGKNFHGQSLLENAEFVTVQIAPAISYKVNEELAVGMSANFEYFTANGELDVLPGSLPTIGTGVLEAEANDFNVGYSLSAFYKPNNNHRFGLIYRSEIAHYGEGDVKASHTGFLDTAPSADVGLDFIMPAHLQASGVHTVIPKWDLLWSVTWYDLSTWTDLTLDINDSPIPVVTRNFDDVWNFAIGTHYQLSRKVRLETGISYETSPQDNPNNIYMDVPLGEIWRFGLGATYKINRNWEMRGYYDYIDLSEPEIDYTLDVLPNLGNMKGSYESHAHYVGLQVNYRFK</sequence>
<keyword evidence="3" id="KW-1134">Transmembrane beta strand</keyword>
<evidence type="ECO:0000256" key="4">
    <source>
        <dbReference type="ARBA" id="ARBA00022692"/>
    </source>
</evidence>
<evidence type="ECO:0000313" key="10">
    <source>
        <dbReference type="Proteomes" id="UP001570417"/>
    </source>
</evidence>
<proteinExistence type="inferred from homology"/>
<dbReference type="InterPro" id="IPR005017">
    <property type="entry name" value="OMPP1/FadL/TodX"/>
</dbReference>
<feature type="signal peptide" evidence="8">
    <location>
        <begin position="1"/>
        <end position="19"/>
    </location>
</feature>
<accession>A0ABV4NEC1</accession>
<dbReference type="PANTHER" id="PTHR35093">
    <property type="entry name" value="OUTER MEMBRANE PROTEIN NMB0088-RELATED"/>
    <property type="match status" value="1"/>
</dbReference>
<comment type="caution">
    <text evidence="9">The sequence shown here is derived from an EMBL/GenBank/DDBJ whole genome shotgun (WGS) entry which is preliminary data.</text>
</comment>
<evidence type="ECO:0000256" key="1">
    <source>
        <dbReference type="ARBA" id="ARBA00004571"/>
    </source>
</evidence>
<evidence type="ECO:0000256" key="6">
    <source>
        <dbReference type="ARBA" id="ARBA00023136"/>
    </source>
</evidence>
<dbReference type="Pfam" id="PF03349">
    <property type="entry name" value="Toluene_X"/>
    <property type="match status" value="1"/>
</dbReference>
<evidence type="ECO:0000256" key="2">
    <source>
        <dbReference type="ARBA" id="ARBA00008163"/>
    </source>
</evidence>
<dbReference type="Proteomes" id="UP001570417">
    <property type="component" value="Unassembled WGS sequence"/>
</dbReference>
<dbReference type="EMBL" id="JBFRUW010000060">
    <property type="protein sequence ID" value="MFA0569770.1"/>
    <property type="molecule type" value="Genomic_DNA"/>
</dbReference>
<comment type="subcellular location">
    <subcellularLocation>
        <location evidence="1">Cell outer membrane</location>
        <topology evidence="1">Multi-pass membrane protein</topology>
    </subcellularLocation>
</comment>
<evidence type="ECO:0000256" key="8">
    <source>
        <dbReference type="SAM" id="SignalP"/>
    </source>
</evidence>
<name>A0ABV4NEC1_9VIBR</name>
<evidence type="ECO:0000256" key="3">
    <source>
        <dbReference type="ARBA" id="ARBA00022452"/>
    </source>
</evidence>
<keyword evidence="7" id="KW-0998">Cell outer membrane</keyword>
<dbReference type="PANTHER" id="PTHR35093:SF8">
    <property type="entry name" value="OUTER MEMBRANE PROTEIN NMB0088-RELATED"/>
    <property type="match status" value="1"/>
</dbReference>
<comment type="similarity">
    <text evidence="2">Belongs to the OmpP1/FadL family.</text>
</comment>
<dbReference type="SUPFAM" id="SSF56935">
    <property type="entry name" value="Porins"/>
    <property type="match status" value="1"/>
</dbReference>
<reference evidence="9 10" key="1">
    <citation type="journal article" date="2024" name="ISME J.">
        <title>Tailless and filamentous prophages are predominant in marine Vibrio.</title>
        <authorList>
            <person name="Steensen K."/>
            <person name="Seneca J."/>
            <person name="Bartlau N."/>
            <person name="Yu X.A."/>
            <person name="Hussain F.A."/>
            <person name="Polz M.F."/>
        </authorList>
    </citation>
    <scope>NUCLEOTIDE SEQUENCE [LARGE SCALE GENOMIC DNA]</scope>
    <source>
        <strain evidence="9 10">10N.222.51.A1</strain>
    </source>
</reference>
<gene>
    <name evidence="9" type="ORF">AB4566_15975</name>
</gene>
<protein>
    <submittedName>
        <fullName evidence="9">OmpP1/FadL family transporter</fullName>
    </submittedName>
</protein>
<feature type="chain" id="PRO_5046122484" evidence="8">
    <location>
        <begin position="20"/>
        <end position="415"/>
    </location>
</feature>
<keyword evidence="4" id="KW-0812">Transmembrane</keyword>
<keyword evidence="5 8" id="KW-0732">Signal</keyword>
<evidence type="ECO:0000313" key="9">
    <source>
        <dbReference type="EMBL" id="MFA0569770.1"/>
    </source>
</evidence>
<keyword evidence="10" id="KW-1185">Reference proteome</keyword>
<organism evidence="9 10">
    <name type="scientific">Vibrio gallaecicus</name>
    <dbReference type="NCBI Taxonomy" id="552386"/>
    <lineage>
        <taxon>Bacteria</taxon>
        <taxon>Pseudomonadati</taxon>
        <taxon>Pseudomonadota</taxon>
        <taxon>Gammaproteobacteria</taxon>
        <taxon>Vibrionales</taxon>
        <taxon>Vibrionaceae</taxon>
        <taxon>Vibrio</taxon>
    </lineage>
</organism>
<evidence type="ECO:0000256" key="5">
    <source>
        <dbReference type="ARBA" id="ARBA00022729"/>
    </source>
</evidence>